<dbReference type="GO" id="GO:0051536">
    <property type="term" value="F:iron-sulfur cluster binding"/>
    <property type="evidence" value="ECO:0007669"/>
    <property type="project" value="UniProtKB-KW"/>
</dbReference>
<dbReference type="PROSITE" id="PS00198">
    <property type="entry name" value="4FE4S_FER_1"/>
    <property type="match status" value="1"/>
</dbReference>
<organism evidence="5">
    <name type="scientific">uncultured Sphingobacterium sp. EB080_L08E11</name>
    <dbReference type="NCBI Taxonomy" id="710992"/>
    <lineage>
        <taxon>Bacteria</taxon>
        <taxon>Pseudomonadati</taxon>
        <taxon>Bacteroidota</taxon>
        <taxon>Sphingobacteriia</taxon>
        <taxon>Sphingobacteriales</taxon>
        <taxon>Sphingobacteriaceae</taxon>
        <taxon>Sphingobacterium</taxon>
        <taxon>environmental samples</taxon>
    </lineage>
</organism>
<feature type="domain" description="4Fe-4S ferredoxin-type" evidence="4">
    <location>
        <begin position="63"/>
        <end position="98"/>
    </location>
</feature>
<evidence type="ECO:0000256" key="1">
    <source>
        <dbReference type="ARBA" id="ARBA00022723"/>
    </source>
</evidence>
<keyword evidence="2" id="KW-0408">Iron</keyword>
<protein>
    <recommendedName>
        <fullName evidence="4">4Fe-4S ferredoxin-type domain-containing protein</fullName>
    </recommendedName>
</protein>
<accession>E0Y0R1</accession>
<dbReference type="Gene3D" id="3.30.70.20">
    <property type="match status" value="1"/>
</dbReference>
<evidence type="ECO:0000313" key="5">
    <source>
        <dbReference type="EMBL" id="ADI20252.1"/>
    </source>
</evidence>
<dbReference type="InterPro" id="IPR017896">
    <property type="entry name" value="4Fe4S_Fe-S-bd"/>
</dbReference>
<keyword evidence="1" id="KW-0479">Metal-binding</keyword>
<proteinExistence type="predicted"/>
<dbReference type="EMBL" id="GU474939">
    <property type="protein sequence ID" value="ADI20252.1"/>
    <property type="molecule type" value="Genomic_DNA"/>
</dbReference>
<dbReference type="PROSITE" id="PS51379">
    <property type="entry name" value="4FE4S_FER_2"/>
    <property type="match status" value="2"/>
</dbReference>
<evidence type="ECO:0000256" key="3">
    <source>
        <dbReference type="ARBA" id="ARBA00023014"/>
    </source>
</evidence>
<dbReference type="InterPro" id="IPR017900">
    <property type="entry name" value="4Fe4S_Fe_S_CS"/>
</dbReference>
<dbReference type="SUPFAM" id="SSF54862">
    <property type="entry name" value="4Fe-4S ferredoxins"/>
    <property type="match status" value="1"/>
</dbReference>
<reference evidence="5" key="1">
    <citation type="journal article" date="2011" name="Environ. Microbiol.">
        <title>Time-series analyses of Monterey Bay coastal microbial picoplankton using a 'genome proxy' microarray.</title>
        <authorList>
            <person name="Rich V.I."/>
            <person name="Pham V.D."/>
            <person name="Eppley J."/>
            <person name="Shi Y."/>
            <person name="DeLong E.F."/>
        </authorList>
    </citation>
    <scope>NUCLEOTIDE SEQUENCE</scope>
</reference>
<sequence length="117" mass="13125">MAIKITDECINCGACEPECPNNAIYEGAMEWRFNEGTDLSGKIVTPNGNEYNADEAQEPVDYDVYYIVTDKCTECIGFHEEPQCAEVCPVDCCVPDEDHEETDDALMAKKTFMHLDD</sequence>
<keyword evidence="3" id="KW-0411">Iron-sulfur</keyword>
<dbReference type="GO" id="GO:0046872">
    <property type="term" value="F:metal ion binding"/>
    <property type="evidence" value="ECO:0007669"/>
    <property type="project" value="UniProtKB-KW"/>
</dbReference>
<dbReference type="Pfam" id="PF00037">
    <property type="entry name" value="Fer4"/>
    <property type="match status" value="1"/>
</dbReference>
<evidence type="ECO:0000256" key="2">
    <source>
        <dbReference type="ARBA" id="ARBA00023004"/>
    </source>
</evidence>
<dbReference type="AlphaFoldDB" id="E0Y0R1"/>
<evidence type="ECO:0000259" key="4">
    <source>
        <dbReference type="PROSITE" id="PS51379"/>
    </source>
</evidence>
<name>E0Y0R1_9SPHI</name>
<feature type="domain" description="4Fe-4S ferredoxin-type" evidence="4">
    <location>
        <begin position="1"/>
        <end position="29"/>
    </location>
</feature>